<dbReference type="SMART" id="SM01391">
    <property type="entry name" value="Filament"/>
    <property type="match status" value="1"/>
</dbReference>
<dbReference type="GO" id="GO:0019215">
    <property type="term" value="F:intermediate filament binding"/>
    <property type="evidence" value="ECO:0007669"/>
    <property type="project" value="InterPro"/>
</dbReference>
<dbReference type="PANTHER" id="PTHR47051">
    <property type="entry name" value="NESTIN"/>
    <property type="match status" value="1"/>
</dbReference>
<feature type="region of interest" description="Disordered" evidence="4">
    <location>
        <begin position="1123"/>
        <end position="1345"/>
    </location>
</feature>
<keyword evidence="7" id="KW-1185">Reference proteome</keyword>
<feature type="compositionally biased region" description="Basic and acidic residues" evidence="4">
    <location>
        <begin position="981"/>
        <end position="999"/>
    </location>
</feature>
<feature type="compositionally biased region" description="Basic and acidic residues" evidence="4">
    <location>
        <begin position="436"/>
        <end position="445"/>
    </location>
</feature>
<dbReference type="GO" id="GO:0005882">
    <property type="term" value="C:intermediate filament"/>
    <property type="evidence" value="ECO:0007669"/>
    <property type="project" value="UniProtKB-KW"/>
</dbReference>
<keyword evidence="2 3" id="KW-0175">Coiled coil</keyword>
<feature type="compositionally biased region" description="Basic and acidic residues" evidence="4">
    <location>
        <begin position="691"/>
        <end position="710"/>
    </location>
</feature>
<evidence type="ECO:0000256" key="4">
    <source>
        <dbReference type="SAM" id="MobiDB-lite"/>
    </source>
</evidence>
<feature type="compositionally biased region" description="Acidic residues" evidence="4">
    <location>
        <begin position="787"/>
        <end position="816"/>
    </location>
</feature>
<evidence type="ECO:0000313" key="7">
    <source>
        <dbReference type="Proteomes" id="UP000694420"/>
    </source>
</evidence>
<feature type="compositionally biased region" description="Basic and acidic residues" evidence="4">
    <location>
        <begin position="398"/>
        <end position="407"/>
    </location>
</feature>
<dbReference type="Gene3D" id="1.20.5.170">
    <property type="match status" value="1"/>
</dbReference>
<feature type="compositionally biased region" description="Basic and acidic residues" evidence="4">
    <location>
        <begin position="1305"/>
        <end position="1314"/>
    </location>
</feature>
<name>A0A8C6YUA7_NOTPE</name>
<organism evidence="6 7">
    <name type="scientific">Nothoprocta perdicaria</name>
    <name type="common">Chilean tinamou</name>
    <name type="synonym">Crypturus perdicarius</name>
    <dbReference type="NCBI Taxonomy" id="30464"/>
    <lineage>
        <taxon>Eukaryota</taxon>
        <taxon>Metazoa</taxon>
        <taxon>Chordata</taxon>
        <taxon>Craniata</taxon>
        <taxon>Vertebrata</taxon>
        <taxon>Euteleostomi</taxon>
        <taxon>Archelosauria</taxon>
        <taxon>Archosauria</taxon>
        <taxon>Dinosauria</taxon>
        <taxon>Saurischia</taxon>
        <taxon>Theropoda</taxon>
        <taxon>Coelurosauria</taxon>
        <taxon>Aves</taxon>
        <taxon>Palaeognathae</taxon>
        <taxon>Tinamiformes</taxon>
        <taxon>Tinamidae</taxon>
        <taxon>Nothoprocta</taxon>
    </lineage>
</organism>
<evidence type="ECO:0000259" key="5">
    <source>
        <dbReference type="PROSITE" id="PS51842"/>
    </source>
</evidence>
<feature type="compositionally biased region" description="Acidic residues" evidence="4">
    <location>
        <begin position="617"/>
        <end position="626"/>
    </location>
</feature>
<feature type="compositionally biased region" description="Acidic residues" evidence="4">
    <location>
        <begin position="715"/>
        <end position="724"/>
    </location>
</feature>
<dbReference type="InterPro" id="IPR031211">
    <property type="entry name" value="Nestin"/>
</dbReference>
<dbReference type="Gene3D" id="1.20.5.1160">
    <property type="entry name" value="Vasodilator-stimulated phosphoprotein"/>
    <property type="match status" value="1"/>
</dbReference>
<evidence type="ECO:0000313" key="6">
    <source>
        <dbReference type="Ensembl" id="ENSNPEP00000005410.1"/>
    </source>
</evidence>
<dbReference type="GO" id="GO:0030844">
    <property type="term" value="P:positive regulation of intermediate filament depolymerization"/>
    <property type="evidence" value="ECO:0007669"/>
    <property type="project" value="TreeGrafter"/>
</dbReference>
<feature type="compositionally biased region" description="Acidic residues" evidence="4">
    <location>
        <begin position="766"/>
        <end position="776"/>
    </location>
</feature>
<dbReference type="GO" id="GO:0031730">
    <property type="term" value="F:CCR5 chemokine receptor binding"/>
    <property type="evidence" value="ECO:0007669"/>
    <property type="project" value="TreeGrafter"/>
</dbReference>
<proteinExistence type="predicted"/>
<feature type="compositionally biased region" description="Basic and acidic residues" evidence="4">
    <location>
        <begin position="907"/>
        <end position="917"/>
    </location>
</feature>
<feature type="compositionally biased region" description="Basic and acidic residues" evidence="4">
    <location>
        <begin position="1158"/>
        <end position="1177"/>
    </location>
</feature>
<feature type="compositionally biased region" description="Basic and acidic residues" evidence="4">
    <location>
        <begin position="1129"/>
        <end position="1138"/>
    </location>
</feature>
<feature type="compositionally biased region" description="Basic and acidic residues" evidence="4">
    <location>
        <begin position="541"/>
        <end position="558"/>
    </location>
</feature>
<feature type="compositionally biased region" description="Basic and acidic residues" evidence="4">
    <location>
        <begin position="567"/>
        <end position="580"/>
    </location>
</feature>
<feature type="compositionally biased region" description="Acidic residues" evidence="4">
    <location>
        <begin position="495"/>
        <end position="506"/>
    </location>
</feature>
<feature type="domain" description="IF rod" evidence="5">
    <location>
        <begin position="8"/>
        <end position="305"/>
    </location>
</feature>
<dbReference type="Pfam" id="PF00038">
    <property type="entry name" value="Filament"/>
    <property type="match status" value="1"/>
</dbReference>
<feature type="compositionally biased region" description="Basic and acidic residues" evidence="4">
    <location>
        <begin position="817"/>
        <end position="838"/>
    </location>
</feature>
<feature type="region of interest" description="Disordered" evidence="4">
    <location>
        <begin position="1368"/>
        <end position="1484"/>
    </location>
</feature>
<feature type="region of interest" description="Disordered" evidence="4">
    <location>
        <begin position="495"/>
        <end position="1094"/>
    </location>
</feature>
<sequence>AEGCLGEESLQMWDLNKRLEAYLARVKFLEEENEVLRAEIQSAKSSPSEDSWRNKYEEELQALRTALDDAFREKWSAELARDNLYEEIQHVKSRCQKEQAAREEAKKLLSVSKKELEEEQRAQIWLKERALHLEKEVEALLELHEEEKAGLDHELASFSQSFESFRCVPVAFQPVEVEDYSKRLSQIWKGAVETYKTEVSQLESSLCQAKENLWKAVEDNQQSQLQLQHLEKELVGLKARKDLLEESLSRQWQEQRGEAEKFQLALEALEQEKQALRVQIAQVLEDRQQLMHLKMSLSLEVATYRPGASGPPPPNPSAFPRPFADFKLEMKLQPVTPESRRLISWDLRASPSIFPRAETKVLLAKSPNDVPKVPTPKSKSPITKEFQKINSVLQAPAEGDKDPHEEPQDPSEEPPGKSPTPQLLYPDRLVTEALEDALKEVRDDAQPQEEPVWGAERATEGFGVASEPEVPSWTSYPVEEVDSAKDTNLEACLEEGTGEDMQEEAGVESITQQDGSMCHLELGPSGERDQGTLELLAAAPSERETQKEMRPWEEKASQEEMLAFQSAEERGELEFVHGDAESPPDQETCASPKPDGECWEGSAGLHSPAAAARGGLEESEQGDEDGGSVSMEALHLLEDKERPWSPSKEEEESNFSEEMKEEQEEESLQQEIQATHACPMESHPILAGESHPGEDLAERETESLEQREVPSVDPAADEEGIEEMYPEHEPSSIKESIRAEEASPMPGEDPIGEETADGQGERGEPGEEAVEEEELEVEGKTLGAEELIQEEGSSEESADIQENNFDDDVVEQEDLETLPREEDQSGRDGHSSQKHCPEEWENLGNEEGTEGSPGTEDANIPPQEPAGADDMLTSTGTSKSEETEGISLAEMREDDDDDDVGSGISHQEPRPQSKAEQEIEPVPGLAEEAQEGHQDESPEVSRDEDLPTAPELPWEERAADAEEELASEPDGLEKVASQQDEDVRSDESQEEDAWRREEVGQEPGTCKSIHLEDTLPDNTPLHLYKGDMEATTAPSLNPVGAEDATEPTLGPEIVLEDKGEVEGSNMPTSPLEDSHEDEAAGMEAAPAAERGEEEEGYFMVSAPIQEVSSLEDGEISEDFEEIKVGAAEGIRDDAEAPKEASPVPEEEEHFEALAGEADEGRKVPPEEDKMPKVRDFADEMEEAMEEPLGKGLLVGSSDELEQDMESPAVDPSTHEEQGSSKEEGEASRASELLSSYRSGQLGTEEPILGQEDMSGDNEPVPPAGLPAPTAPDTALQPSQSSEEIPGSGSLPSAEKEQCSDANPPLEKESNDQGHSEPSQDAGPGANCDVEGLDLPGKAPPGDAMKASDILEIVEQALEFNQELMWAARPAEAEPQVPGSIPPEKQELNGLPSEEDTDLPAELPNGISELPLPARQEHKEPEATSAAVPGPPEGPAHGEGAVDKALLLRRLAGAEGAAAGQGDEGLGRQQGQLRDEQELWSEEDE</sequence>
<feature type="compositionally biased region" description="Acidic residues" evidence="4">
    <location>
        <begin position="649"/>
        <end position="668"/>
    </location>
</feature>
<feature type="compositionally biased region" description="Low complexity" evidence="4">
    <location>
        <begin position="370"/>
        <end position="384"/>
    </location>
</feature>
<feature type="region of interest" description="Disordered" evidence="4">
    <location>
        <begin position="365"/>
        <end position="475"/>
    </location>
</feature>
<dbReference type="PANTHER" id="PTHR47051:SF1">
    <property type="entry name" value="NESTIN"/>
    <property type="match status" value="1"/>
</dbReference>
<dbReference type="SUPFAM" id="SSF64593">
    <property type="entry name" value="Intermediate filament protein, coiled coil region"/>
    <property type="match status" value="2"/>
</dbReference>
<feature type="compositionally biased region" description="Basic and acidic residues" evidence="4">
    <location>
        <begin position="1212"/>
        <end position="1228"/>
    </location>
</feature>
<dbReference type="PROSITE" id="PS51842">
    <property type="entry name" value="IF_ROD_2"/>
    <property type="match status" value="1"/>
</dbReference>
<feature type="compositionally biased region" description="Low complexity" evidence="4">
    <location>
        <begin position="1447"/>
        <end position="1460"/>
    </location>
</feature>
<dbReference type="InterPro" id="IPR039008">
    <property type="entry name" value="IF_rod_dom"/>
</dbReference>
<feature type="coiled-coil region" evidence="3">
    <location>
        <begin position="12"/>
        <end position="154"/>
    </location>
</feature>
<dbReference type="Ensembl" id="ENSNPET00000005546.1">
    <property type="protein sequence ID" value="ENSNPEP00000005410.1"/>
    <property type="gene ID" value="ENSNPEG00000004096.1"/>
</dbReference>
<evidence type="ECO:0000256" key="2">
    <source>
        <dbReference type="ARBA" id="ARBA00023054"/>
    </source>
</evidence>
<reference evidence="6" key="2">
    <citation type="submission" date="2025-09" db="UniProtKB">
        <authorList>
            <consortium name="Ensembl"/>
        </authorList>
    </citation>
    <scope>IDENTIFICATION</scope>
</reference>
<feature type="compositionally biased region" description="Pro residues" evidence="4">
    <location>
        <begin position="1259"/>
        <end position="1269"/>
    </location>
</feature>
<dbReference type="Proteomes" id="UP000694420">
    <property type="component" value="Unplaced"/>
</dbReference>
<keyword evidence="1" id="KW-0403">Intermediate filament</keyword>
<reference evidence="6" key="1">
    <citation type="submission" date="2025-08" db="UniProtKB">
        <authorList>
            <consortium name="Ensembl"/>
        </authorList>
    </citation>
    <scope>IDENTIFICATION</scope>
</reference>
<accession>A0A8C6YUA7</accession>
<evidence type="ECO:0000256" key="1">
    <source>
        <dbReference type="ARBA" id="ARBA00022754"/>
    </source>
</evidence>
<feature type="compositionally biased region" description="Polar residues" evidence="4">
    <location>
        <begin position="1232"/>
        <end position="1241"/>
    </location>
</feature>
<feature type="coiled-coil region" evidence="3">
    <location>
        <begin position="213"/>
        <end position="286"/>
    </location>
</feature>
<protein>
    <recommendedName>
        <fullName evidence="5">IF rod domain-containing protein</fullName>
    </recommendedName>
</protein>
<feature type="compositionally biased region" description="Basic and acidic residues" evidence="4">
    <location>
        <begin position="930"/>
        <end position="945"/>
    </location>
</feature>
<evidence type="ECO:0000256" key="3">
    <source>
        <dbReference type="SAM" id="Coils"/>
    </source>
</evidence>
<feature type="compositionally biased region" description="Basic and acidic residues" evidence="4">
    <location>
        <begin position="725"/>
        <end position="741"/>
    </location>
</feature>